<reference evidence="4" key="1">
    <citation type="submission" date="2022-11" db="UniProtKB">
        <authorList>
            <consortium name="WormBaseParasite"/>
        </authorList>
    </citation>
    <scope>IDENTIFICATION</scope>
</reference>
<feature type="signal peptide" evidence="1">
    <location>
        <begin position="1"/>
        <end position="25"/>
    </location>
</feature>
<dbReference type="WBParaSite" id="PDA_v2.g30354.t1">
    <property type="protein sequence ID" value="PDA_v2.g30354.t1"/>
    <property type="gene ID" value="PDA_v2.g30354"/>
</dbReference>
<protein>
    <recommendedName>
        <fullName evidence="2">Abnormal cell migration protein 18-like fibronectin type I domain-containing protein</fullName>
    </recommendedName>
</protein>
<feature type="domain" description="Abnormal cell migration protein 18-like fibronectin type I" evidence="2">
    <location>
        <begin position="92"/>
        <end position="149"/>
    </location>
</feature>
<keyword evidence="3" id="KW-1185">Reference proteome</keyword>
<sequence length="168" mass="19674">MFLFQILKLFGLLLILAFFTTFVESYTKEQKQRYLDEHGTDIILKVPDVTQCIKRRTYLVNYILYMCFHYGIAGTVKALIPMACATTTDKYHQRINMNKQWKDQSFAYVCVKEGPDVKFKPITCLYQNAEIQINQTIRVNNDELKCVQNVEGDLAIIQKHYLDSEILK</sequence>
<dbReference type="InterPro" id="IPR055119">
    <property type="entry name" value="Mig18_Fn1"/>
</dbReference>
<proteinExistence type="predicted"/>
<evidence type="ECO:0000313" key="4">
    <source>
        <dbReference type="WBParaSite" id="PDA_v2.g30354.t1"/>
    </source>
</evidence>
<evidence type="ECO:0000256" key="1">
    <source>
        <dbReference type="SAM" id="SignalP"/>
    </source>
</evidence>
<dbReference type="Pfam" id="PF23003">
    <property type="entry name" value="Fn1_2"/>
    <property type="match status" value="1"/>
</dbReference>
<evidence type="ECO:0000259" key="2">
    <source>
        <dbReference type="Pfam" id="PF23003"/>
    </source>
</evidence>
<feature type="chain" id="PRO_5037275473" description="Abnormal cell migration protein 18-like fibronectin type I domain-containing protein" evidence="1">
    <location>
        <begin position="26"/>
        <end position="168"/>
    </location>
</feature>
<name>A0A914QSG6_9BILA</name>
<organism evidence="3 4">
    <name type="scientific">Panagrolaimus davidi</name>
    <dbReference type="NCBI Taxonomy" id="227884"/>
    <lineage>
        <taxon>Eukaryota</taxon>
        <taxon>Metazoa</taxon>
        <taxon>Ecdysozoa</taxon>
        <taxon>Nematoda</taxon>
        <taxon>Chromadorea</taxon>
        <taxon>Rhabditida</taxon>
        <taxon>Tylenchina</taxon>
        <taxon>Panagrolaimomorpha</taxon>
        <taxon>Panagrolaimoidea</taxon>
        <taxon>Panagrolaimidae</taxon>
        <taxon>Panagrolaimus</taxon>
    </lineage>
</organism>
<accession>A0A914QSG6</accession>
<evidence type="ECO:0000313" key="3">
    <source>
        <dbReference type="Proteomes" id="UP000887578"/>
    </source>
</evidence>
<dbReference type="AlphaFoldDB" id="A0A914QSG6"/>
<keyword evidence="1" id="KW-0732">Signal</keyword>
<dbReference type="Proteomes" id="UP000887578">
    <property type="component" value="Unplaced"/>
</dbReference>